<reference evidence="1 2" key="1">
    <citation type="submission" date="2019-05" db="EMBL/GenBank/DDBJ databases">
        <title>Another draft genome of Portunus trituberculatus and its Hox gene families provides insights of decapod evolution.</title>
        <authorList>
            <person name="Jeong J.-H."/>
            <person name="Song I."/>
            <person name="Kim S."/>
            <person name="Choi T."/>
            <person name="Kim D."/>
            <person name="Ryu S."/>
            <person name="Kim W."/>
        </authorList>
    </citation>
    <scope>NUCLEOTIDE SEQUENCE [LARGE SCALE GENOMIC DNA]</scope>
    <source>
        <tissue evidence="1">Muscle</tissue>
    </source>
</reference>
<protein>
    <submittedName>
        <fullName evidence="1">Uncharacterized protein</fullName>
    </submittedName>
</protein>
<keyword evidence="2" id="KW-1185">Reference proteome</keyword>
<sequence length="98" mass="11059">MSGQFIRATRDRRGWKSKVAHVLEDRAQRGSTNFTALMMTPSLAGNEPSSLYSAVGWCLVVAHMTREHVAARNCECDASIQYCHRTPRSSYENKRAIQ</sequence>
<dbReference type="EMBL" id="VSRR010014425">
    <property type="protein sequence ID" value="MPC57003.1"/>
    <property type="molecule type" value="Genomic_DNA"/>
</dbReference>
<dbReference type="Proteomes" id="UP000324222">
    <property type="component" value="Unassembled WGS sequence"/>
</dbReference>
<proteinExistence type="predicted"/>
<comment type="caution">
    <text evidence="1">The sequence shown here is derived from an EMBL/GenBank/DDBJ whole genome shotgun (WGS) entry which is preliminary data.</text>
</comment>
<accession>A0A5B7GHU4</accession>
<dbReference type="AlphaFoldDB" id="A0A5B7GHU4"/>
<evidence type="ECO:0000313" key="1">
    <source>
        <dbReference type="EMBL" id="MPC57003.1"/>
    </source>
</evidence>
<evidence type="ECO:0000313" key="2">
    <source>
        <dbReference type="Proteomes" id="UP000324222"/>
    </source>
</evidence>
<gene>
    <name evidence="1" type="ORF">E2C01_050971</name>
</gene>
<organism evidence="1 2">
    <name type="scientific">Portunus trituberculatus</name>
    <name type="common">Swimming crab</name>
    <name type="synonym">Neptunus trituberculatus</name>
    <dbReference type="NCBI Taxonomy" id="210409"/>
    <lineage>
        <taxon>Eukaryota</taxon>
        <taxon>Metazoa</taxon>
        <taxon>Ecdysozoa</taxon>
        <taxon>Arthropoda</taxon>
        <taxon>Crustacea</taxon>
        <taxon>Multicrustacea</taxon>
        <taxon>Malacostraca</taxon>
        <taxon>Eumalacostraca</taxon>
        <taxon>Eucarida</taxon>
        <taxon>Decapoda</taxon>
        <taxon>Pleocyemata</taxon>
        <taxon>Brachyura</taxon>
        <taxon>Eubrachyura</taxon>
        <taxon>Portunoidea</taxon>
        <taxon>Portunidae</taxon>
        <taxon>Portuninae</taxon>
        <taxon>Portunus</taxon>
    </lineage>
</organism>
<name>A0A5B7GHU4_PORTR</name>